<evidence type="ECO:0000313" key="1">
    <source>
        <dbReference type="EMBL" id="TNC12680.1"/>
    </source>
</evidence>
<gene>
    <name evidence="1" type="ORF">FF100_13460</name>
</gene>
<dbReference type="OrthoDB" id="7997108at2"/>
<sequence length="102" mass="11531">MSINDNMSTVGQYRLHASIEPARKIFVVIVEDHEGCGTIRNSVHATLDGATDVLREWVVDEFEGYEEFDDNYNSEMSADKIEELLSDELGKTAKVEQHEVVL</sequence>
<dbReference type="EMBL" id="VDDA01000005">
    <property type="protein sequence ID" value="TNC12680.1"/>
    <property type="molecule type" value="Genomic_DNA"/>
</dbReference>
<accession>A0A5C4LH32</accession>
<evidence type="ECO:0000313" key="2">
    <source>
        <dbReference type="Proteomes" id="UP000305267"/>
    </source>
</evidence>
<organism evidence="1 2">
    <name type="scientific">Methylobacterium terricola</name>
    <dbReference type="NCBI Taxonomy" id="2583531"/>
    <lineage>
        <taxon>Bacteria</taxon>
        <taxon>Pseudomonadati</taxon>
        <taxon>Pseudomonadota</taxon>
        <taxon>Alphaproteobacteria</taxon>
        <taxon>Hyphomicrobiales</taxon>
        <taxon>Methylobacteriaceae</taxon>
        <taxon>Methylobacterium</taxon>
    </lineage>
</organism>
<protein>
    <submittedName>
        <fullName evidence="1">Uncharacterized protein</fullName>
    </submittedName>
</protein>
<proteinExistence type="predicted"/>
<reference evidence="1 2" key="1">
    <citation type="submission" date="2019-06" db="EMBL/GenBank/DDBJ databases">
        <title>Genome of Methylobacterium sp. 17Sr1-39.</title>
        <authorList>
            <person name="Seo T."/>
        </authorList>
    </citation>
    <scope>NUCLEOTIDE SEQUENCE [LARGE SCALE GENOMIC DNA]</scope>
    <source>
        <strain evidence="1 2">17Sr1-39</strain>
    </source>
</reference>
<dbReference type="Proteomes" id="UP000305267">
    <property type="component" value="Unassembled WGS sequence"/>
</dbReference>
<keyword evidence="2" id="KW-1185">Reference proteome</keyword>
<dbReference type="RefSeq" id="WP_139036220.1">
    <property type="nucleotide sequence ID" value="NZ_VDDA01000005.1"/>
</dbReference>
<dbReference type="AlphaFoldDB" id="A0A5C4LH32"/>
<name>A0A5C4LH32_9HYPH</name>
<comment type="caution">
    <text evidence="1">The sequence shown here is derived from an EMBL/GenBank/DDBJ whole genome shotgun (WGS) entry which is preliminary data.</text>
</comment>